<name>A0ABP8TT03_9ACTN</name>
<organism evidence="6 7">
    <name type="scientific">Actinoallomurus liliacearum</name>
    <dbReference type="NCBI Taxonomy" id="1080073"/>
    <lineage>
        <taxon>Bacteria</taxon>
        <taxon>Bacillati</taxon>
        <taxon>Actinomycetota</taxon>
        <taxon>Actinomycetes</taxon>
        <taxon>Streptosporangiales</taxon>
        <taxon>Thermomonosporaceae</taxon>
        <taxon>Actinoallomurus</taxon>
    </lineage>
</organism>
<evidence type="ECO:0000313" key="6">
    <source>
        <dbReference type="EMBL" id="GAA4615476.1"/>
    </source>
</evidence>
<dbReference type="PRINTS" id="PR00455">
    <property type="entry name" value="HTHTETR"/>
</dbReference>
<reference evidence="7" key="1">
    <citation type="journal article" date="2019" name="Int. J. Syst. Evol. Microbiol.">
        <title>The Global Catalogue of Microorganisms (GCM) 10K type strain sequencing project: providing services to taxonomists for standard genome sequencing and annotation.</title>
        <authorList>
            <consortium name="The Broad Institute Genomics Platform"/>
            <consortium name="The Broad Institute Genome Sequencing Center for Infectious Disease"/>
            <person name="Wu L."/>
            <person name="Ma J."/>
        </authorList>
    </citation>
    <scope>NUCLEOTIDE SEQUENCE [LARGE SCALE GENOMIC DNA]</scope>
    <source>
        <strain evidence="7">JCM 17938</strain>
    </source>
</reference>
<dbReference type="PANTHER" id="PTHR30055:SF234">
    <property type="entry name" value="HTH-TYPE TRANSCRIPTIONAL REGULATOR BETI"/>
    <property type="match status" value="1"/>
</dbReference>
<evidence type="ECO:0000256" key="2">
    <source>
        <dbReference type="ARBA" id="ARBA00023125"/>
    </source>
</evidence>
<gene>
    <name evidence="6" type="ORF">GCM10023195_68240</name>
</gene>
<feature type="domain" description="HTH tetR-type" evidence="5">
    <location>
        <begin position="6"/>
        <end position="66"/>
    </location>
</feature>
<comment type="caution">
    <text evidence="6">The sequence shown here is derived from an EMBL/GenBank/DDBJ whole genome shotgun (WGS) entry which is preliminary data.</text>
</comment>
<sequence length="189" mass="21544">MGEPRGDTRERIQAVALELFAEHGYEKTSLREIAERLHVTKAALYYHFKTKEDIIVSLFDDALARLDDLIAWGQAQPPTLETRQELVRRYADNLYTSAPALMRFAHENQGTMRDLAVGEKMKCRVRALIELLADRKAPLTDQLKSAMAIFGLNIALFTFDDYDITDEERRTTGLTVAMEMISSSQSTER</sequence>
<dbReference type="RefSeq" id="WP_345363818.1">
    <property type="nucleotide sequence ID" value="NZ_BAABHJ010000028.1"/>
</dbReference>
<proteinExistence type="predicted"/>
<keyword evidence="2 4" id="KW-0238">DNA-binding</keyword>
<keyword evidence="7" id="KW-1185">Reference proteome</keyword>
<dbReference type="PROSITE" id="PS01081">
    <property type="entry name" value="HTH_TETR_1"/>
    <property type="match status" value="1"/>
</dbReference>
<dbReference type="InterPro" id="IPR050109">
    <property type="entry name" value="HTH-type_TetR-like_transc_reg"/>
</dbReference>
<evidence type="ECO:0000256" key="1">
    <source>
        <dbReference type="ARBA" id="ARBA00023015"/>
    </source>
</evidence>
<accession>A0ABP8TT03</accession>
<dbReference type="PROSITE" id="PS50977">
    <property type="entry name" value="HTH_TETR_2"/>
    <property type="match status" value="1"/>
</dbReference>
<evidence type="ECO:0000256" key="4">
    <source>
        <dbReference type="PROSITE-ProRule" id="PRU00335"/>
    </source>
</evidence>
<protein>
    <submittedName>
        <fullName evidence="6">TetR family transcriptional regulator</fullName>
    </submittedName>
</protein>
<keyword evidence="3" id="KW-0804">Transcription</keyword>
<evidence type="ECO:0000313" key="7">
    <source>
        <dbReference type="Proteomes" id="UP001500212"/>
    </source>
</evidence>
<dbReference type="Gene3D" id="1.10.357.10">
    <property type="entry name" value="Tetracycline Repressor, domain 2"/>
    <property type="match status" value="1"/>
</dbReference>
<evidence type="ECO:0000256" key="3">
    <source>
        <dbReference type="ARBA" id="ARBA00023163"/>
    </source>
</evidence>
<dbReference type="Pfam" id="PF00440">
    <property type="entry name" value="TetR_N"/>
    <property type="match status" value="1"/>
</dbReference>
<evidence type="ECO:0000259" key="5">
    <source>
        <dbReference type="PROSITE" id="PS50977"/>
    </source>
</evidence>
<feature type="DNA-binding region" description="H-T-H motif" evidence="4">
    <location>
        <begin position="29"/>
        <end position="48"/>
    </location>
</feature>
<dbReference type="PANTHER" id="PTHR30055">
    <property type="entry name" value="HTH-TYPE TRANSCRIPTIONAL REGULATOR RUTR"/>
    <property type="match status" value="1"/>
</dbReference>
<keyword evidence="1" id="KW-0805">Transcription regulation</keyword>
<dbReference type="Proteomes" id="UP001500212">
    <property type="component" value="Unassembled WGS sequence"/>
</dbReference>
<dbReference type="EMBL" id="BAABHJ010000028">
    <property type="protein sequence ID" value="GAA4615476.1"/>
    <property type="molecule type" value="Genomic_DNA"/>
</dbReference>
<dbReference type="InterPro" id="IPR023772">
    <property type="entry name" value="DNA-bd_HTH_TetR-type_CS"/>
</dbReference>
<dbReference type="SUPFAM" id="SSF46689">
    <property type="entry name" value="Homeodomain-like"/>
    <property type="match status" value="1"/>
</dbReference>
<dbReference type="InterPro" id="IPR001647">
    <property type="entry name" value="HTH_TetR"/>
</dbReference>
<dbReference type="InterPro" id="IPR009057">
    <property type="entry name" value="Homeodomain-like_sf"/>
</dbReference>